<gene>
    <name evidence="1" type="ORF">Q9L58_001863</name>
</gene>
<sequence>MYEDGFEAKENFTLSDAFALEQMKQEEMTETDLNDTSVYIQKLPPNGISPNFIVQFSEHNTKYMLLENDGVSQWYFQGSGNTEKYAGLSPNSAICQHGFFSEDLVPVTHKTLRDINALYDAANPGRKCKARSTHRHFRLHIYLKLDLSMIGPSGNNTKYMVVTACEDTKIAELFRGLGGEAATKDEHMLRNFSWGSVLPGQTQSALVTGVPYCYGTIKDTKLMLNEIGWNHDQGIVWLYPCKLRVETPVPRCS</sequence>
<protein>
    <submittedName>
        <fullName evidence="1">Uncharacterized protein</fullName>
    </submittedName>
</protein>
<dbReference type="Proteomes" id="UP001447188">
    <property type="component" value="Unassembled WGS sequence"/>
</dbReference>
<proteinExistence type="predicted"/>
<comment type="caution">
    <text evidence="1">The sequence shown here is derived from an EMBL/GenBank/DDBJ whole genome shotgun (WGS) entry which is preliminary data.</text>
</comment>
<keyword evidence="2" id="KW-1185">Reference proteome</keyword>
<dbReference type="EMBL" id="JBBBZM010000014">
    <property type="protein sequence ID" value="KAL0639177.1"/>
    <property type="molecule type" value="Genomic_DNA"/>
</dbReference>
<evidence type="ECO:0000313" key="2">
    <source>
        <dbReference type="Proteomes" id="UP001447188"/>
    </source>
</evidence>
<organism evidence="1 2">
    <name type="scientific">Discina gigas</name>
    <dbReference type="NCBI Taxonomy" id="1032678"/>
    <lineage>
        <taxon>Eukaryota</taxon>
        <taxon>Fungi</taxon>
        <taxon>Dikarya</taxon>
        <taxon>Ascomycota</taxon>
        <taxon>Pezizomycotina</taxon>
        <taxon>Pezizomycetes</taxon>
        <taxon>Pezizales</taxon>
        <taxon>Discinaceae</taxon>
        <taxon>Discina</taxon>
    </lineage>
</organism>
<reference evidence="1 2" key="1">
    <citation type="submission" date="2024-02" db="EMBL/GenBank/DDBJ databases">
        <title>Discinaceae phylogenomics.</title>
        <authorList>
            <person name="Dirks A.C."/>
            <person name="James T.Y."/>
        </authorList>
    </citation>
    <scope>NUCLEOTIDE SEQUENCE [LARGE SCALE GENOMIC DNA]</scope>
    <source>
        <strain evidence="1 2">ACD0624</strain>
    </source>
</reference>
<evidence type="ECO:0000313" key="1">
    <source>
        <dbReference type="EMBL" id="KAL0639177.1"/>
    </source>
</evidence>
<accession>A0ABR3GTY1</accession>
<name>A0ABR3GTY1_9PEZI</name>